<dbReference type="RefSeq" id="XP_053027067.1">
    <property type="nucleotide sequence ID" value="XM_053163107.1"/>
</dbReference>
<gene>
    <name evidence="1" type="ORF">PtA15_14A396</name>
</gene>
<reference evidence="1" key="1">
    <citation type="submission" date="2022-10" db="EMBL/GenBank/DDBJ databases">
        <title>Puccinia triticina Genome sequencing and assembly.</title>
        <authorList>
            <person name="Li C."/>
        </authorList>
    </citation>
    <scope>NUCLEOTIDE SEQUENCE</scope>
    <source>
        <strain evidence="1">Pt15</strain>
    </source>
</reference>
<organism evidence="1 2">
    <name type="scientific">Puccinia triticina</name>
    <dbReference type="NCBI Taxonomy" id="208348"/>
    <lineage>
        <taxon>Eukaryota</taxon>
        <taxon>Fungi</taxon>
        <taxon>Dikarya</taxon>
        <taxon>Basidiomycota</taxon>
        <taxon>Pucciniomycotina</taxon>
        <taxon>Pucciniomycetes</taxon>
        <taxon>Pucciniales</taxon>
        <taxon>Pucciniaceae</taxon>
        <taxon>Puccinia</taxon>
    </lineage>
</organism>
<evidence type="ECO:0000313" key="2">
    <source>
        <dbReference type="Proteomes" id="UP001164743"/>
    </source>
</evidence>
<dbReference type="Proteomes" id="UP001164743">
    <property type="component" value="Chromosome 14A"/>
</dbReference>
<sequence>MIEKLNTLNGWLVYSTACPDPFLHCGWCWPPLSTVLGSDHLLFTLSRLVLQYAIGIMATGSRGAPSPQTLAFIRSLKAIQPHVQIIVLAWKKVEEQVSESPTRASSSSPILVDAAIIKHQKPQAQSPH</sequence>
<proteinExistence type="predicted"/>
<evidence type="ECO:0000313" key="1">
    <source>
        <dbReference type="EMBL" id="WAQ91512.1"/>
    </source>
</evidence>
<accession>A0ABY7D9C5</accession>
<protein>
    <submittedName>
        <fullName evidence="1">Uncharacterized protein</fullName>
    </submittedName>
</protein>
<keyword evidence="2" id="KW-1185">Reference proteome</keyword>
<dbReference type="EMBL" id="CP110434">
    <property type="protein sequence ID" value="WAQ91512.1"/>
    <property type="molecule type" value="Genomic_DNA"/>
</dbReference>
<name>A0ABY7D9C5_9BASI</name>
<dbReference type="GeneID" id="77804002"/>